<dbReference type="InterPro" id="IPR001375">
    <property type="entry name" value="Peptidase_S9_cat"/>
</dbReference>
<accession>A0A0G4F5U7</accession>
<protein>
    <recommendedName>
        <fullName evidence="1">Peptidase S9 prolyl oligopeptidase catalytic domain-containing protein</fullName>
    </recommendedName>
</protein>
<name>A0A0G4F5U7_9ALVE</name>
<dbReference type="PANTHER" id="PTHR43056:SF5">
    <property type="entry name" value="PEPTIDASE S9 PROLYL OLIGOPEPTIDASE CATALYTIC DOMAIN-CONTAINING PROTEIN"/>
    <property type="match status" value="1"/>
</dbReference>
<sequence length="684" mass="75330">MSAKTQRPYGTWETPITSKQVTEKSRKFSAILVDSAVSGEPSPRLFWEELRPEEGGRIVIVEASQDSATKEWTQKVWTPEGFNVRTRVHEYGGGSSFMHKGVLYFSNFNDQKLYRQKGPDATPEVIAPKGDSPPPHRFADFVLNAAGTRLYAIREDHTDPAPSKVENCVVAIDCETGEQKVLASGADFYSCPRLSPDETQLCFLQWDHPNMPWDGTELFTVALSKDGMGTVGEKVKVRGGKEESVQQGVWTPDGKHLLFITDSSGFWNIYKDKVASIGNAAETECILPLETDCGVPLWQFGASTLVPLDQEGERVLAVISEDGFSHLVEISASQKKIVKRYDKLPFKSYGSLQVKGDFAFFTAAGPKLFPSVVSLHLPSGEFSILRKASEIFVDPEDVSEPEPVEFPSTDGRKAYAFYYPPKNAKFEGPASEAPPLLVRAHGGPTASASPALSLANQHWTSRGFALLDVNYAGSTGFGRKYRELLKGAWGIADVADVSKGAEFLASQGKADGKRVAIDGGSAGGFTCLAALCFTNTFSAGASLYGVSDLEALAAETHKFESRYLDSLVGEWPKDKKTFEERSPIKHVDLLSAPAVFFQGDEDKIVPPNQSEMMWEALRKKGVPTAYVLFAGEQHGFRKAENIQRALDGEYYFYSRVFGFEPFGVDEKSRMKIDNLDNREKSEEL</sequence>
<dbReference type="Pfam" id="PF07676">
    <property type="entry name" value="PD40"/>
    <property type="match status" value="1"/>
</dbReference>
<dbReference type="PANTHER" id="PTHR43056">
    <property type="entry name" value="PEPTIDASE S9 PROLYL OLIGOPEPTIDASE"/>
    <property type="match status" value="1"/>
</dbReference>
<evidence type="ECO:0000313" key="2">
    <source>
        <dbReference type="EMBL" id="CEM07741.1"/>
    </source>
</evidence>
<dbReference type="SUPFAM" id="SSF82171">
    <property type="entry name" value="DPP6 N-terminal domain-like"/>
    <property type="match status" value="1"/>
</dbReference>
<dbReference type="SUPFAM" id="SSF53474">
    <property type="entry name" value="alpha/beta-Hydrolases"/>
    <property type="match status" value="1"/>
</dbReference>
<dbReference type="AlphaFoldDB" id="A0A0G4F5U7"/>
<dbReference type="GO" id="GO:0008236">
    <property type="term" value="F:serine-type peptidase activity"/>
    <property type="evidence" value="ECO:0007669"/>
    <property type="project" value="InterPro"/>
</dbReference>
<dbReference type="InterPro" id="IPR011659">
    <property type="entry name" value="WD40"/>
</dbReference>
<evidence type="ECO:0000259" key="1">
    <source>
        <dbReference type="Pfam" id="PF00326"/>
    </source>
</evidence>
<dbReference type="InterPro" id="IPR011042">
    <property type="entry name" value="6-blade_b-propeller_TolB-like"/>
</dbReference>
<dbReference type="InterPro" id="IPR029058">
    <property type="entry name" value="AB_hydrolase_fold"/>
</dbReference>
<dbReference type="GO" id="GO:0006508">
    <property type="term" value="P:proteolysis"/>
    <property type="evidence" value="ECO:0007669"/>
    <property type="project" value="InterPro"/>
</dbReference>
<gene>
    <name evidence="2" type="ORF">Cvel_15347</name>
</gene>
<proteinExistence type="predicted"/>
<dbReference type="Pfam" id="PF00326">
    <property type="entry name" value="Peptidase_S9"/>
    <property type="match status" value="1"/>
</dbReference>
<reference evidence="2" key="1">
    <citation type="submission" date="2014-11" db="EMBL/GenBank/DDBJ databases">
        <authorList>
            <person name="Otto D Thomas"/>
            <person name="Naeem Raeece"/>
        </authorList>
    </citation>
    <scope>NUCLEOTIDE SEQUENCE</scope>
</reference>
<organism evidence="2">
    <name type="scientific">Chromera velia CCMP2878</name>
    <dbReference type="NCBI Taxonomy" id="1169474"/>
    <lineage>
        <taxon>Eukaryota</taxon>
        <taxon>Sar</taxon>
        <taxon>Alveolata</taxon>
        <taxon>Colpodellida</taxon>
        <taxon>Chromeraceae</taxon>
        <taxon>Chromera</taxon>
    </lineage>
</organism>
<dbReference type="VEuPathDB" id="CryptoDB:Cvel_15347"/>
<dbReference type="InterPro" id="IPR050585">
    <property type="entry name" value="Xaa-Pro_dipeptidyl-ppase/CocE"/>
</dbReference>
<feature type="domain" description="Peptidase S9 prolyl oligopeptidase catalytic" evidence="1">
    <location>
        <begin position="453"/>
        <end position="658"/>
    </location>
</feature>
<dbReference type="Gene3D" id="3.40.50.1820">
    <property type="entry name" value="alpha/beta hydrolase"/>
    <property type="match status" value="1"/>
</dbReference>
<dbReference type="Gene3D" id="2.120.10.30">
    <property type="entry name" value="TolB, C-terminal domain"/>
    <property type="match status" value="1"/>
</dbReference>
<dbReference type="EMBL" id="CDMZ01000143">
    <property type="protein sequence ID" value="CEM07741.1"/>
    <property type="molecule type" value="Genomic_DNA"/>
</dbReference>